<gene>
    <name evidence="3" type="ORF">C7460_1084</name>
</gene>
<feature type="domain" description="CHASE2" evidence="2">
    <location>
        <begin position="40"/>
        <end position="333"/>
    </location>
</feature>
<dbReference type="SMART" id="SM01080">
    <property type="entry name" value="CHASE2"/>
    <property type="match status" value="1"/>
</dbReference>
<evidence type="ECO:0000256" key="1">
    <source>
        <dbReference type="SAM" id="Phobius"/>
    </source>
</evidence>
<evidence type="ECO:0000259" key="2">
    <source>
        <dbReference type="SMART" id="SM01080"/>
    </source>
</evidence>
<keyword evidence="4" id="KW-1185">Reference proteome</keyword>
<reference evidence="3 4" key="1">
    <citation type="submission" date="2018-07" db="EMBL/GenBank/DDBJ databases">
        <title>Genomic Encyclopedia of Type Strains, Phase IV (KMG-IV): sequencing the most valuable type-strain genomes for metagenomic binning, comparative biology and taxonomic classification.</title>
        <authorList>
            <person name="Goeker M."/>
        </authorList>
    </citation>
    <scope>NUCLEOTIDE SEQUENCE [LARGE SCALE GENOMIC DNA]</scope>
    <source>
        <strain evidence="3 4">DSM 4134</strain>
    </source>
</reference>
<dbReference type="RefSeq" id="WP_115867928.1">
    <property type="nucleotide sequence ID" value="NZ_QREG01000008.1"/>
</dbReference>
<evidence type="ECO:0000313" key="3">
    <source>
        <dbReference type="EMBL" id="RED99389.1"/>
    </source>
</evidence>
<evidence type="ECO:0000313" key="4">
    <source>
        <dbReference type="Proteomes" id="UP000256779"/>
    </source>
</evidence>
<keyword evidence="1" id="KW-0472">Membrane</keyword>
<dbReference type="InterPro" id="IPR007890">
    <property type="entry name" value="CHASE2"/>
</dbReference>
<comment type="caution">
    <text evidence="3">The sequence shown here is derived from an EMBL/GenBank/DDBJ whole genome shotgun (WGS) entry which is preliminary data.</text>
</comment>
<feature type="transmembrane region" description="Helical" evidence="1">
    <location>
        <begin position="376"/>
        <end position="397"/>
    </location>
</feature>
<name>A0A3D9L2M2_MARFU</name>
<dbReference type="AlphaFoldDB" id="A0A3D9L2M2"/>
<keyword evidence="1" id="KW-0812">Transmembrane</keyword>
<feature type="transmembrane region" description="Helical" evidence="1">
    <location>
        <begin position="350"/>
        <end position="370"/>
    </location>
</feature>
<accession>A0A3D9L2M2</accession>
<dbReference type="OrthoDB" id="1403562at2"/>
<protein>
    <submittedName>
        <fullName evidence="3">CHASE2 domain-containing sensor protein</fullName>
    </submittedName>
</protein>
<dbReference type="EMBL" id="QREG01000008">
    <property type="protein sequence ID" value="RED99389.1"/>
    <property type="molecule type" value="Genomic_DNA"/>
</dbReference>
<dbReference type="Pfam" id="PF05226">
    <property type="entry name" value="CHASE2"/>
    <property type="match status" value="1"/>
</dbReference>
<keyword evidence="1" id="KW-1133">Transmembrane helix</keyword>
<proteinExistence type="predicted"/>
<sequence>MFRKFWLDTILATIFIFGLMGMFRSVTAFNIFDVFDPIGAAFDDMEFTDIVFSQLRDDPVGDDRIVLVNLSNLQRAEIGMMLQIISQYNPACIGIDSFFYTPKEDTLGDMMLMEGLASVEHLVLASKLIPHPEDPAKDTIAYSWEGFNAFAEKNAFVNLITDANVQEELKMCRTFVPKFDIAGEQRVAFAVQLASYLDSAAAAEFLERDYEEEVINYKGNVLDYGATKFGTKYFALDVPDVFEENFVPEMIEGKIVMFCYLGKYLGDRESLEDKFYTPLNEKYIGRAFPDMYGGVVHANIISMILDREYINHMSETAGYILAVLLCFLNVALFSLIYRRIPKWYDGITKLFQLLEIGVLVFGIIYVLDFFNFKAEIGVALAAVALVGDSLEVYYGVVKNAFTKEGRKSLFKVDKL</sequence>
<organism evidence="3 4">
    <name type="scientific">Marinoscillum furvescens DSM 4134</name>
    <dbReference type="NCBI Taxonomy" id="1122208"/>
    <lineage>
        <taxon>Bacteria</taxon>
        <taxon>Pseudomonadati</taxon>
        <taxon>Bacteroidota</taxon>
        <taxon>Cytophagia</taxon>
        <taxon>Cytophagales</taxon>
        <taxon>Reichenbachiellaceae</taxon>
        <taxon>Marinoscillum</taxon>
    </lineage>
</organism>
<dbReference type="Proteomes" id="UP000256779">
    <property type="component" value="Unassembled WGS sequence"/>
</dbReference>
<feature type="transmembrane region" description="Helical" evidence="1">
    <location>
        <begin position="317"/>
        <end position="338"/>
    </location>
</feature>